<dbReference type="EMBL" id="FTNK01000050">
    <property type="protein sequence ID" value="SIR73152.1"/>
    <property type="molecule type" value="Genomic_DNA"/>
</dbReference>
<protein>
    <submittedName>
        <fullName evidence="1">Cro/C1-type HTH DNA-binding domain-containing protein</fullName>
    </submittedName>
</protein>
<name>A0ABY1KF13_9BACL</name>
<dbReference type="Gene3D" id="1.10.260.40">
    <property type="entry name" value="lambda repressor-like DNA-binding domains"/>
    <property type="match status" value="1"/>
</dbReference>
<dbReference type="Proteomes" id="UP000186666">
    <property type="component" value="Unassembled WGS sequence"/>
</dbReference>
<comment type="caution">
    <text evidence="1">The sequence shown here is derived from an EMBL/GenBank/DDBJ whole genome shotgun (WGS) entry which is preliminary data.</text>
</comment>
<keyword evidence="1" id="KW-0238">DNA-binding</keyword>
<dbReference type="InterPro" id="IPR010982">
    <property type="entry name" value="Lambda_DNA-bd_dom_sf"/>
</dbReference>
<organism evidence="1 2">
    <name type="scientific">Paenibacillus macquariensis</name>
    <dbReference type="NCBI Taxonomy" id="948756"/>
    <lineage>
        <taxon>Bacteria</taxon>
        <taxon>Bacillati</taxon>
        <taxon>Bacillota</taxon>
        <taxon>Bacilli</taxon>
        <taxon>Bacillales</taxon>
        <taxon>Paenibacillaceae</taxon>
        <taxon>Paenibacillus</taxon>
    </lineage>
</organism>
<reference evidence="1 2" key="1">
    <citation type="submission" date="2017-01" db="EMBL/GenBank/DDBJ databases">
        <authorList>
            <person name="Varghese N."/>
            <person name="Submissions S."/>
        </authorList>
    </citation>
    <scope>NUCLEOTIDE SEQUENCE [LARGE SCALE GENOMIC DNA]</scope>
    <source>
        <strain evidence="1 2">ATCC 23464</strain>
    </source>
</reference>
<sequence>MFSFEPFRIWCVKNKKTNGEVMNDCDISSRTYAKISKDRFPIRSDIIESLCRTYHLKIEEVIVFNPDSKLISKNKDKSL</sequence>
<proteinExistence type="predicted"/>
<evidence type="ECO:0000313" key="1">
    <source>
        <dbReference type="EMBL" id="SIR73152.1"/>
    </source>
</evidence>
<dbReference type="RefSeq" id="WP_068590973.1">
    <property type="nucleotide sequence ID" value="NZ_FTNK01000050.1"/>
</dbReference>
<dbReference type="GO" id="GO:0003677">
    <property type="term" value="F:DNA binding"/>
    <property type="evidence" value="ECO:0007669"/>
    <property type="project" value="UniProtKB-KW"/>
</dbReference>
<gene>
    <name evidence="1" type="ORF">SAMN05421578_15010</name>
</gene>
<accession>A0ABY1KF13</accession>
<keyword evidence="2" id="KW-1185">Reference proteome</keyword>
<evidence type="ECO:0000313" key="2">
    <source>
        <dbReference type="Proteomes" id="UP000186666"/>
    </source>
</evidence>